<organism evidence="11 12">
    <name type="scientific">Bos mutus</name>
    <name type="common">wild yak</name>
    <dbReference type="NCBI Taxonomy" id="72004"/>
    <lineage>
        <taxon>Eukaryota</taxon>
        <taxon>Metazoa</taxon>
        <taxon>Chordata</taxon>
        <taxon>Craniata</taxon>
        <taxon>Vertebrata</taxon>
        <taxon>Euteleostomi</taxon>
        <taxon>Mammalia</taxon>
        <taxon>Eutheria</taxon>
        <taxon>Laurasiatheria</taxon>
        <taxon>Artiodactyla</taxon>
        <taxon>Ruminantia</taxon>
        <taxon>Pecora</taxon>
        <taxon>Bovidae</taxon>
        <taxon>Bovinae</taxon>
        <taxon>Bos</taxon>
    </lineage>
</organism>
<dbReference type="PROSITE" id="PS01291">
    <property type="entry name" value="ART"/>
    <property type="match status" value="1"/>
</dbReference>
<evidence type="ECO:0000313" key="12">
    <source>
        <dbReference type="Proteomes" id="UP000011080"/>
    </source>
</evidence>
<dbReference type="EMBL" id="JH880247">
    <property type="protein sequence ID" value="ELR63043.1"/>
    <property type="molecule type" value="Genomic_DNA"/>
</dbReference>
<dbReference type="InterPro" id="IPR050999">
    <property type="entry name" value="ADP-ribosyltransferase_ARG"/>
</dbReference>
<evidence type="ECO:0000256" key="6">
    <source>
        <dbReference type="ARBA" id="ARBA00022857"/>
    </source>
</evidence>
<dbReference type="PROSITE" id="PS51996">
    <property type="entry name" value="TR_MART"/>
    <property type="match status" value="1"/>
</dbReference>
<proteinExistence type="inferred from homology"/>
<comment type="similarity">
    <text evidence="1 10">Belongs to the Arg-specific ADP-ribosyltransferase family.</text>
</comment>
<dbReference type="GO" id="GO:0106274">
    <property type="term" value="F:NAD+-protein-arginine ADP-ribosyltransferase activity"/>
    <property type="evidence" value="ECO:0007669"/>
    <property type="project" value="UniProtKB-EC"/>
</dbReference>
<keyword evidence="3 10" id="KW-0808">Transferase</keyword>
<evidence type="ECO:0000256" key="9">
    <source>
        <dbReference type="ARBA" id="ARBA00047597"/>
    </source>
</evidence>
<evidence type="ECO:0000256" key="1">
    <source>
        <dbReference type="ARBA" id="ARBA00009558"/>
    </source>
</evidence>
<dbReference type="AlphaFoldDB" id="L8J492"/>
<accession>L8J492</accession>
<evidence type="ECO:0000256" key="7">
    <source>
        <dbReference type="ARBA" id="ARBA00023027"/>
    </source>
</evidence>
<sequence length="275" mass="30588">QDITSKDLDLAPDTFDDSYVGCLEEMEEVAVHLLQREMVHHTWLWDAWETARKYWEQKSPGLSLPTGFKTEHGIAIVLYTNSSNTLYRELNQAVRTGGGSWESYMKHFPFKALHFYLTRALQLLRGGGGCSREPRQEVFRGSIRLGQFASSSLDEAVARGFGSATFFSLRTCSGAPIQALSVFPEEREVLIPPYEVFVVSNFSKDGNKSLMTLSSSDQMCSHFNCAYLGEKKRLSCESVPIGGQADSLSKGAFSLLSWKTLLLASWGFQLLGAGL</sequence>
<dbReference type="Pfam" id="PF01129">
    <property type="entry name" value="ART"/>
    <property type="match status" value="1"/>
</dbReference>
<protein>
    <recommendedName>
        <fullName evidence="10">NAD(P)(+)--arginine ADP-ribosyltransferase</fullName>
        <ecNumber evidence="10">2.4.2.31</ecNumber>
    </recommendedName>
    <alternativeName>
        <fullName evidence="10">Mono(ADP-ribosyl)transferase</fullName>
    </alternativeName>
</protein>
<evidence type="ECO:0000256" key="10">
    <source>
        <dbReference type="RuleBase" id="RU361228"/>
    </source>
</evidence>
<evidence type="ECO:0000256" key="2">
    <source>
        <dbReference type="ARBA" id="ARBA00022676"/>
    </source>
</evidence>
<reference evidence="11 12" key="1">
    <citation type="journal article" date="2012" name="Nat. Genet.">
        <title>The yak genome and adaptation to life at high altitude.</title>
        <authorList>
            <person name="Qiu Q."/>
            <person name="Zhang G."/>
            <person name="Ma T."/>
            <person name="Qian W."/>
            <person name="Wang J."/>
            <person name="Ye Z."/>
            <person name="Cao C."/>
            <person name="Hu Q."/>
            <person name="Kim J."/>
            <person name="Larkin D.M."/>
            <person name="Auvil L."/>
            <person name="Capitanu B."/>
            <person name="Ma J."/>
            <person name="Lewin H.A."/>
            <person name="Qian X."/>
            <person name="Lang Y."/>
            <person name="Zhou R."/>
            <person name="Wang L."/>
            <person name="Wang K."/>
            <person name="Xia J."/>
            <person name="Liao S."/>
            <person name="Pan S."/>
            <person name="Lu X."/>
            <person name="Hou H."/>
            <person name="Wang Y."/>
            <person name="Zang X."/>
            <person name="Yin Y."/>
            <person name="Ma H."/>
            <person name="Zhang J."/>
            <person name="Wang Z."/>
            <person name="Zhang Y."/>
            <person name="Zhang D."/>
            <person name="Yonezawa T."/>
            <person name="Hasegawa M."/>
            <person name="Zhong Y."/>
            <person name="Liu W."/>
            <person name="Zhang Y."/>
            <person name="Huang Z."/>
            <person name="Zhang S."/>
            <person name="Long R."/>
            <person name="Yang H."/>
            <person name="Wang J."/>
            <person name="Lenstra J.A."/>
            <person name="Cooper D.N."/>
            <person name="Wu Y."/>
            <person name="Wang J."/>
            <person name="Shi P."/>
            <person name="Wang J."/>
            <person name="Liu J."/>
        </authorList>
    </citation>
    <scope>NUCLEOTIDE SEQUENCE [LARGE SCALE GENOMIC DNA]</scope>
    <source>
        <strain evidence="12">yakQH1</strain>
    </source>
</reference>
<keyword evidence="8" id="KW-1015">Disulfide bond</keyword>
<keyword evidence="2 10" id="KW-0328">Glycosyltransferase</keyword>
<evidence type="ECO:0000256" key="3">
    <source>
        <dbReference type="ARBA" id="ARBA00022679"/>
    </source>
</evidence>
<dbReference type="Proteomes" id="UP000011080">
    <property type="component" value="Unassembled WGS sequence"/>
</dbReference>
<gene>
    <name evidence="11" type="ORF">M91_07824</name>
</gene>
<dbReference type="PANTHER" id="PTHR10339:SF2">
    <property type="entry name" value="ECTO-ADP-RIBOSYLTRANSFERASE 5"/>
    <property type="match status" value="1"/>
</dbReference>
<dbReference type="PANTHER" id="PTHR10339">
    <property type="entry name" value="ADP-RIBOSYLTRANSFERASE"/>
    <property type="match status" value="1"/>
</dbReference>
<feature type="non-terminal residue" evidence="11">
    <location>
        <position position="275"/>
    </location>
</feature>
<dbReference type="STRING" id="72004.ENSBMUP00000000038"/>
<dbReference type="GO" id="GO:0003950">
    <property type="term" value="F:NAD+ poly-ADP-ribosyltransferase activity"/>
    <property type="evidence" value="ECO:0007669"/>
    <property type="project" value="TreeGrafter"/>
</dbReference>
<keyword evidence="4" id="KW-0548">Nucleotidyltransferase</keyword>
<dbReference type="InterPro" id="IPR000768">
    <property type="entry name" value="ART"/>
</dbReference>
<dbReference type="GO" id="GO:0016779">
    <property type="term" value="F:nucleotidyltransferase activity"/>
    <property type="evidence" value="ECO:0007669"/>
    <property type="project" value="UniProtKB-KW"/>
</dbReference>
<name>L8J492_9CETA</name>
<keyword evidence="5" id="KW-0732">Signal</keyword>
<evidence type="ECO:0000256" key="8">
    <source>
        <dbReference type="ARBA" id="ARBA00023157"/>
    </source>
</evidence>
<dbReference type="SUPFAM" id="SSF56399">
    <property type="entry name" value="ADP-ribosylation"/>
    <property type="match status" value="1"/>
</dbReference>
<evidence type="ECO:0000256" key="5">
    <source>
        <dbReference type="ARBA" id="ARBA00022729"/>
    </source>
</evidence>
<dbReference type="EC" id="2.4.2.31" evidence="10"/>
<dbReference type="FunFam" id="3.90.176.10:FF:000001">
    <property type="entry name" value="NAD(P)(+)--arginine ADP-ribosyltransferase"/>
    <property type="match status" value="1"/>
</dbReference>
<evidence type="ECO:0000256" key="4">
    <source>
        <dbReference type="ARBA" id="ARBA00022695"/>
    </source>
</evidence>
<dbReference type="Gene3D" id="3.90.176.10">
    <property type="entry name" value="Toxin ADP-ribosyltransferase, Chain A, domain 1"/>
    <property type="match status" value="1"/>
</dbReference>
<comment type="catalytic activity">
    <reaction evidence="9 10">
        <text>L-arginyl-[protein] + NAD(+) = N(omega)-(ADP-D-ribosyl)-L-arginyl-[protein] + nicotinamide + H(+)</text>
        <dbReference type="Rhea" id="RHEA:19149"/>
        <dbReference type="Rhea" id="RHEA-COMP:10532"/>
        <dbReference type="Rhea" id="RHEA-COMP:15087"/>
        <dbReference type="ChEBI" id="CHEBI:15378"/>
        <dbReference type="ChEBI" id="CHEBI:17154"/>
        <dbReference type="ChEBI" id="CHEBI:29965"/>
        <dbReference type="ChEBI" id="CHEBI:57540"/>
        <dbReference type="ChEBI" id="CHEBI:142554"/>
        <dbReference type="EC" id="2.4.2.31"/>
    </reaction>
</comment>
<evidence type="ECO:0000313" key="11">
    <source>
        <dbReference type="EMBL" id="ELR63043.1"/>
    </source>
</evidence>
<keyword evidence="7 10" id="KW-0520">NAD</keyword>
<dbReference type="PRINTS" id="PR00970">
    <property type="entry name" value="RIBTRNSFRASE"/>
</dbReference>
<keyword evidence="6 10" id="KW-0521">NADP</keyword>